<dbReference type="GO" id="GO:0005886">
    <property type="term" value="C:plasma membrane"/>
    <property type="evidence" value="ECO:0007669"/>
    <property type="project" value="TreeGrafter"/>
</dbReference>
<dbReference type="RefSeq" id="WP_089719445.1">
    <property type="nucleotide sequence ID" value="NZ_FNBJ01000004.1"/>
</dbReference>
<evidence type="ECO:0000313" key="3">
    <source>
        <dbReference type="EMBL" id="TDS28916.1"/>
    </source>
</evidence>
<keyword evidence="3" id="KW-0282">Flagellum</keyword>
<keyword evidence="3" id="KW-0966">Cell projection</keyword>
<accession>A0A1G7H6C5</accession>
<evidence type="ECO:0000313" key="6">
    <source>
        <dbReference type="Proteomes" id="UP000295758"/>
    </source>
</evidence>
<name>A0A1G7H6C5_9FIRM</name>
<gene>
    <name evidence="3" type="ORF">BY453_1196</name>
    <name evidence="1" type="ORF">SAMN04488598_10439</name>
    <name evidence="2" type="ORF">SAMN04515652_10538</name>
</gene>
<dbReference type="Gene3D" id="3.40.1690.10">
    <property type="entry name" value="secretion proteins EscU"/>
    <property type="match status" value="1"/>
</dbReference>
<dbReference type="Proteomes" id="UP000295758">
    <property type="component" value="Unassembled WGS sequence"/>
</dbReference>
<dbReference type="Proteomes" id="UP000198612">
    <property type="component" value="Unassembled WGS sequence"/>
</dbReference>
<dbReference type="AlphaFoldDB" id="A0A1G7H6C5"/>
<dbReference type="EMBL" id="SOAA01000019">
    <property type="protein sequence ID" value="TDS28916.1"/>
    <property type="molecule type" value="Genomic_DNA"/>
</dbReference>
<dbReference type="GO" id="GO:0009306">
    <property type="term" value="P:protein secretion"/>
    <property type="evidence" value="ECO:0007669"/>
    <property type="project" value="InterPro"/>
</dbReference>
<reference evidence="4 5" key="1">
    <citation type="submission" date="2016-10" db="EMBL/GenBank/DDBJ databases">
        <authorList>
            <person name="Varghese N."/>
            <person name="Submissions S."/>
        </authorList>
    </citation>
    <scope>NUCLEOTIDE SEQUENCE [LARGE SCALE GENOMIC DNA]</scope>
    <source>
        <strain evidence="1 5">WG2</strain>
        <strain evidence="2 4">WG5</strain>
    </source>
</reference>
<sequence>MPIDKNKDHFKTKKTVALKYDQNTDQAPKIIASGRGSIAEQIIKKARKENIPIKEDKDVVQVLAELNIGDEVPEELYTIIAEILSFFYDLEDLQS</sequence>
<dbReference type="PANTHER" id="PTHR30531">
    <property type="entry name" value="FLAGELLAR BIOSYNTHETIC PROTEIN FLHB"/>
    <property type="match status" value="1"/>
</dbReference>
<evidence type="ECO:0000313" key="1">
    <source>
        <dbReference type="EMBL" id="SDE95990.1"/>
    </source>
</evidence>
<dbReference type="PANTHER" id="PTHR30531:SF12">
    <property type="entry name" value="FLAGELLAR BIOSYNTHETIC PROTEIN FLHB"/>
    <property type="match status" value="1"/>
</dbReference>
<dbReference type="Proteomes" id="UP000199519">
    <property type="component" value="Unassembled WGS sequence"/>
</dbReference>
<protein>
    <submittedName>
        <fullName evidence="3">Flagellar biosynthesis protein</fullName>
    </submittedName>
</protein>
<dbReference type="InterPro" id="IPR006135">
    <property type="entry name" value="T3SS_substrate_exporter"/>
</dbReference>
<dbReference type="SUPFAM" id="SSF160544">
    <property type="entry name" value="EscU C-terminal domain-like"/>
    <property type="match status" value="1"/>
</dbReference>
<keyword evidence="3" id="KW-0969">Cilium</keyword>
<evidence type="ECO:0000313" key="4">
    <source>
        <dbReference type="Proteomes" id="UP000198612"/>
    </source>
</evidence>
<dbReference type="InterPro" id="IPR029025">
    <property type="entry name" value="T3SS_substrate_exporter_C"/>
</dbReference>
<dbReference type="Pfam" id="PF01312">
    <property type="entry name" value="Bac_export_2"/>
    <property type="match status" value="1"/>
</dbReference>
<reference evidence="3 6" key="2">
    <citation type="submission" date="2019-03" db="EMBL/GenBank/DDBJ databases">
        <title>Deep subsurface shale carbon reservoir microbial communities from Ohio and West Virginia, USA.</title>
        <authorList>
            <person name="Wrighton K."/>
        </authorList>
    </citation>
    <scope>NUCLEOTIDE SEQUENCE [LARGE SCALE GENOMIC DNA]</scope>
    <source>
        <strain evidence="3 6">UTICA-S4D12</strain>
    </source>
</reference>
<evidence type="ECO:0000313" key="5">
    <source>
        <dbReference type="Proteomes" id="UP000199519"/>
    </source>
</evidence>
<dbReference type="EMBL" id="FOHG01000005">
    <property type="protein sequence ID" value="SES75820.1"/>
    <property type="molecule type" value="Genomic_DNA"/>
</dbReference>
<keyword evidence="5" id="KW-1185">Reference proteome</keyword>
<evidence type="ECO:0000313" key="2">
    <source>
        <dbReference type="EMBL" id="SES75820.1"/>
    </source>
</evidence>
<proteinExistence type="predicted"/>
<organism evidence="3 6">
    <name type="scientific">Halanaerobium congolense</name>
    <dbReference type="NCBI Taxonomy" id="54121"/>
    <lineage>
        <taxon>Bacteria</taxon>
        <taxon>Bacillati</taxon>
        <taxon>Bacillota</taxon>
        <taxon>Clostridia</taxon>
        <taxon>Halanaerobiales</taxon>
        <taxon>Halanaerobiaceae</taxon>
        <taxon>Halanaerobium</taxon>
    </lineage>
</organism>
<dbReference type="EMBL" id="FNBJ01000004">
    <property type="protein sequence ID" value="SDE95990.1"/>
    <property type="molecule type" value="Genomic_DNA"/>
</dbReference>